<feature type="non-terminal residue" evidence="2">
    <location>
        <position position="190"/>
    </location>
</feature>
<gene>
    <name evidence="2" type="ORF">S01H1_69662</name>
</gene>
<dbReference type="EMBL" id="BARS01046265">
    <property type="protein sequence ID" value="GAG28602.1"/>
    <property type="molecule type" value="Genomic_DNA"/>
</dbReference>
<dbReference type="SUPFAM" id="SSF53335">
    <property type="entry name" value="S-adenosyl-L-methionine-dependent methyltransferases"/>
    <property type="match status" value="1"/>
</dbReference>
<dbReference type="InterPro" id="IPR006342">
    <property type="entry name" value="FkbM_mtfrase"/>
</dbReference>
<dbReference type="InterPro" id="IPR052514">
    <property type="entry name" value="SAM-dependent_MTase"/>
</dbReference>
<accession>X0WZI4</accession>
<name>X0WZI4_9ZZZZ</name>
<dbReference type="NCBIfam" id="TIGR01444">
    <property type="entry name" value="fkbM_fam"/>
    <property type="match status" value="1"/>
</dbReference>
<comment type="caution">
    <text evidence="2">The sequence shown here is derived from an EMBL/GenBank/DDBJ whole genome shotgun (WGS) entry which is preliminary data.</text>
</comment>
<evidence type="ECO:0000313" key="2">
    <source>
        <dbReference type="EMBL" id="GAG28602.1"/>
    </source>
</evidence>
<dbReference type="PANTHER" id="PTHR34203:SF15">
    <property type="entry name" value="SLL1173 PROTEIN"/>
    <property type="match status" value="1"/>
</dbReference>
<evidence type="ECO:0000259" key="1">
    <source>
        <dbReference type="Pfam" id="PF05050"/>
    </source>
</evidence>
<sequence>MRITSIASKALNLIVYFGIKNLDGIGSWITKKGYLKHYKIKKGDIVVDCGAFFGYFTLLAAKKVGKKGKVIAFEPEPKNYGYLKKKIERYNLKNVVLIKKALFNKETKLNLRRRFMFSSVIEYRKDPIKEACVLATTLDKELKRLKIRKVDFIKMDIEGTEIEAIEGAKETLKSKPHLAIACYHKREGKT</sequence>
<reference evidence="2" key="1">
    <citation type="journal article" date="2014" name="Front. Microbiol.">
        <title>High frequency of phylogenetically diverse reductive dehalogenase-homologous genes in deep subseafloor sedimentary metagenomes.</title>
        <authorList>
            <person name="Kawai M."/>
            <person name="Futagami T."/>
            <person name="Toyoda A."/>
            <person name="Takaki Y."/>
            <person name="Nishi S."/>
            <person name="Hori S."/>
            <person name="Arai W."/>
            <person name="Tsubouchi T."/>
            <person name="Morono Y."/>
            <person name="Uchiyama I."/>
            <person name="Ito T."/>
            <person name="Fujiyama A."/>
            <person name="Inagaki F."/>
            <person name="Takami H."/>
        </authorList>
    </citation>
    <scope>NUCLEOTIDE SEQUENCE</scope>
    <source>
        <strain evidence="2">Expedition CK06-06</strain>
    </source>
</reference>
<dbReference type="InterPro" id="IPR029063">
    <property type="entry name" value="SAM-dependent_MTases_sf"/>
</dbReference>
<dbReference type="PANTHER" id="PTHR34203">
    <property type="entry name" value="METHYLTRANSFERASE, FKBM FAMILY PROTEIN"/>
    <property type="match status" value="1"/>
</dbReference>
<dbReference type="Gene3D" id="3.40.50.150">
    <property type="entry name" value="Vaccinia Virus protein VP39"/>
    <property type="match status" value="1"/>
</dbReference>
<proteinExistence type="predicted"/>
<protein>
    <recommendedName>
        <fullName evidence="1">Methyltransferase FkbM domain-containing protein</fullName>
    </recommendedName>
</protein>
<dbReference type="Pfam" id="PF05050">
    <property type="entry name" value="Methyltransf_21"/>
    <property type="match status" value="1"/>
</dbReference>
<feature type="domain" description="Methyltransferase FkbM" evidence="1">
    <location>
        <begin position="48"/>
        <end position="178"/>
    </location>
</feature>
<organism evidence="2">
    <name type="scientific">marine sediment metagenome</name>
    <dbReference type="NCBI Taxonomy" id="412755"/>
    <lineage>
        <taxon>unclassified sequences</taxon>
        <taxon>metagenomes</taxon>
        <taxon>ecological metagenomes</taxon>
    </lineage>
</organism>
<dbReference type="AlphaFoldDB" id="X0WZI4"/>